<proteinExistence type="predicted"/>
<gene>
    <name evidence="3" type="ORF">ALC53_03502</name>
</gene>
<keyword evidence="2" id="KW-1133">Transmembrane helix</keyword>
<protein>
    <submittedName>
        <fullName evidence="3">Uncharacterized protein</fullName>
    </submittedName>
</protein>
<feature type="non-terminal residue" evidence="3">
    <location>
        <position position="1"/>
    </location>
</feature>
<organism evidence="3 4">
    <name type="scientific">Atta colombica</name>
    <dbReference type="NCBI Taxonomy" id="520822"/>
    <lineage>
        <taxon>Eukaryota</taxon>
        <taxon>Metazoa</taxon>
        <taxon>Ecdysozoa</taxon>
        <taxon>Arthropoda</taxon>
        <taxon>Hexapoda</taxon>
        <taxon>Insecta</taxon>
        <taxon>Pterygota</taxon>
        <taxon>Neoptera</taxon>
        <taxon>Endopterygota</taxon>
        <taxon>Hymenoptera</taxon>
        <taxon>Apocrita</taxon>
        <taxon>Aculeata</taxon>
        <taxon>Formicoidea</taxon>
        <taxon>Formicidae</taxon>
        <taxon>Myrmicinae</taxon>
        <taxon>Atta</taxon>
    </lineage>
</organism>
<evidence type="ECO:0000313" key="4">
    <source>
        <dbReference type="Proteomes" id="UP000078540"/>
    </source>
</evidence>
<evidence type="ECO:0000256" key="1">
    <source>
        <dbReference type="SAM" id="MobiDB-lite"/>
    </source>
</evidence>
<accession>A0A195BNZ2</accession>
<dbReference type="AlphaFoldDB" id="A0A195BNZ2"/>
<dbReference type="EMBL" id="KQ976433">
    <property type="protein sequence ID" value="KYM87316.1"/>
    <property type="molecule type" value="Genomic_DNA"/>
</dbReference>
<sequence length="173" mass="19490">ILEDFFCTKCFSILNNLSFFLDIYIVNLFFHDFGVFHLRRRILECFRLNRLLESQDVIGCTLTTSVNSTSTLIISLLLTSTFPSMTLFTIDLELFSDPTLLNLDRSEFTFAFLSSKPNSVSIILFSNIIFLSQVSTPSLAALSLFGQQHSPNRSSPELDSLEYSFGTSSPKLG</sequence>
<evidence type="ECO:0000313" key="3">
    <source>
        <dbReference type="EMBL" id="KYM87316.1"/>
    </source>
</evidence>
<dbReference type="Proteomes" id="UP000078540">
    <property type="component" value="Unassembled WGS sequence"/>
</dbReference>
<evidence type="ECO:0000256" key="2">
    <source>
        <dbReference type="SAM" id="Phobius"/>
    </source>
</evidence>
<keyword evidence="2" id="KW-0812">Transmembrane</keyword>
<feature type="region of interest" description="Disordered" evidence="1">
    <location>
        <begin position="151"/>
        <end position="173"/>
    </location>
</feature>
<feature type="transmembrane region" description="Helical" evidence="2">
    <location>
        <begin position="17"/>
        <end position="36"/>
    </location>
</feature>
<keyword evidence="4" id="KW-1185">Reference proteome</keyword>
<reference evidence="3 4" key="1">
    <citation type="submission" date="2015-09" db="EMBL/GenBank/DDBJ databases">
        <title>Atta colombica WGS genome.</title>
        <authorList>
            <person name="Nygaard S."/>
            <person name="Hu H."/>
            <person name="Boomsma J."/>
            <person name="Zhang G."/>
        </authorList>
    </citation>
    <scope>NUCLEOTIDE SEQUENCE [LARGE SCALE GENOMIC DNA]</scope>
    <source>
        <strain evidence="3">Treedump-2</strain>
        <tissue evidence="3">Whole body</tissue>
    </source>
</reference>
<name>A0A195BNZ2_9HYME</name>
<keyword evidence="2" id="KW-0472">Membrane</keyword>